<sequence length="67" mass="6996">MADVVLLALPFVVVGAVGLVVILWLRRRSPGTRPSAAGRTMVRVYLGIAAVAALLFVPLAIAAWTAP</sequence>
<keyword evidence="1" id="KW-0472">Membrane</keyword>
<evidence type="ECO:0000256" key="1">
    <source>
        <dbReference type="SAM" id="Phobius"/>
    </source>
</evidence>
<feature type="transmembrane region" description="Helical" evidence="1">
    <location>
        <begin position="45"/>
        <end position="66"/>
    </location>
</feature>
<evidence type="ECO:0000313" key="3">
    <source>
        <dbReference type="Proteomes" id="UP000308121"/>
    </source>
</evidence>
<comment type="caution">
    <text evidence="2">The sequence shown here is derived from an EMBL/GenBank/DDBJ whole genome shotgun (WGS) entry which is preliminary data.</text>
</comment>
<dbReference type="RefSeq" id="WP_154729224.1">
    <property type="nucleotide sequence ID" value="NZ_SZYE01000049.1"/>
</dbReference>
<accession>A0A7Z8JZI7</accession>
<gene>
    <name evidence="2" type="ORF">FA014_08310</name>
</gene>
<evidence type="ECO:0000313" key="2">
    <source>
        <dbReference type="EMBL" id="TKR24007.1"/>
    </source>
</evidence>
<dbReference type="AlphaFoldDB" id="A0A7Z8JZI7"/>
<dbReference type="EMBL" id="SZYE01000049">
    <property type="protein sequence ID" value="TKR24007.1"/>
    <property type="molecule type" value="Genomic_DNA"/>
</dbReference>
<keyword evidence="1" id="KW-0812">Transmembrane</keyword>
<reference evidence="2 3" key="1">
    <citation type="submission" date="2019-05" db="EMBL/GenBank/DDBJ databases">
        <title>Genome sequence of Cellulomonas hominis strain CS1.</title>
        <authorList>
            <person name="Belmont J."/>
            <person name="Maclea K.S."/>
        </authorList>
    </citation>
    <scope>NUCLEOTIDE SEQUENCE [LARGE SCALE GENOMIC DNA]</scope>
    <source>
        <strain evidence="2 3">CS1</strain>
    </source>
</reference>
<protein>
    <submittedName>
        <fullName evidence="2">Uncharacterized protein</fullName>
    </submittedName>
</protein>
<dbReference type="Proteomes" id="UP000308121">
    <property type="component" value="Unassembled WGS sequence"/>
</dbReference>
<name>A0A7Z8JZI7_9CELL</name>
<feature type="transmembrane region" description="Helical" evidence="1">
    <location>
        <begin position="6"/>
        <end position="25"/>
    </location>
</feature>
<keyword evidence="1" id="KW-1133">Transmembrane helix</keyword>
<proteinExistence type="predicted"/>
<organism evidence="2 3">
    <name type="scientific">Cellulomonas hominis</name>
    <dbReference type="NCBI Taxonomy" id="156981"/>
    <lineage>
        <taxon>Bacteria</taxon>
        <taxon>Bacillati</taxon>
        <taxon>Actinomycetota</taxon>
        <taxon>Actinomycetes</taxon>
        <taxon>Micrococcales</taxon>
        <taxon>Cellulomonadaceae</taxon>
        <taxon>Cellulomonas</taxon>
    </lineage>
</organism>